<gene>
    <name evidence="3" type="ORF">SAMN04488541_102059</name>
</gene>
<evidence type="ECO:0000256" key="2">
    <source>
        <dbReference type="SAM" id="SignalP"/>
    </source>
</evidence>
<dbReference type="EMBL" id="FONY01000020">
    <property type="protein sequence ID" value="SFF21529.1"/>
    <property type="molecule type" value="Genomic_DNA"/>
</dbReference>
<evidence type="ECO:0008006" key="5">
    <source>
        <dbReference type="Google" id="ProtNLM"/>
    </source>
</evidence>
<dbReference type="STRING" id="1003.SAMN04488541_102059"/>
<organism evidence="3 4">
    <name type="scientific">Thermoflexibacter ruber</name>
    <dbReference type="NCBI Taxonomy" id="1003"/>
    <lineage>
        <taxon>Bacteria</taxon>
        <taxon>Pseudomonadati</taxon>
        <taxon>Bacteroidota</taxon>
        <taxon>Cytophagia</taxon>
        <taxon>Cytophagales</taxon>
        <taxon>Thermoflexibacteraceae</taxon>
        <taxon>Thermoflexibacter</taxon>
    </lineage>
</organism>
<dbReference type="AlphaFoldDB" id="A0A1I2GWR7"/>
<evidence type="ECO:0000313" key="3">
    <source>
        <dbReference type="EMBL" id="SFF21529.1"/>
    </source>
</evidence>
<dbReference type="RefSeq" id="WP_091545634.1">
    <property type="nucleotide sequence ID" value="NZ_FONY01000020.1"/>
</dbReference>
<keyword evidence="2" id="KW-0732">Signal</keyword>
<proteinExistence type="predicted"/>
<evidence type="ECO:0000256" key="1">
    <source>
        <dbReference type="SAM" id="Phobius"/>
    </source>
</evidence>
<keyword evidence="1" id="KW-1133">Transmembrane helix</keyword>
<keyword evidence="1" id="KW-0812">Transmembrane</keyword>
<keyword evidence="1" id="KW-0472">Membrane</keyword>
<keyword evidence="4" id="KW-1185">Reference proteome</keyword>
<feature type="transmembrane region" description="Helical" evidence="1">
    <location>
        <begin position="109"/>
        <end position="130"/>
    </location>
</feature>
<reference evidence="3 4" key="1">
    <citation type="submission" date="2016-10" db="EMBL/GenBank/DDBJ databases">
        <authorList>
            <person name="de Groot N.N."/>
        </authorList>
    </citation>
    <scope>NUCLEOTIDE SEQUENCE [LARGE SCALE GENOMIC DNA]</scope>
    <source>
        <strain>GEY</strain>
        <strain evidence="4">DSM 9560</strain>
    </source>
</reference>
<dbReference type="OrthoDB" id="982058at2"/>
<protein>
    <recommendedName>
        <fullName evidence="5">DUF3592 domain-containing protein</fullName>
    </recommendedName>
</protein>
<sequence length="232" mass="26636">MRNKIQLVCIALFVMGIAFVAHAFTLYLKNESTKSKYEKTKAIVTEANTSSNQATYYPMLQFKTIDNQRVRIRASREKLGANVGDTIEIYYDIINPQSIYIPSNQESTLIIILFSFGLLIALPAVVFFRWQWLNNNKIKQIKVNGKKLVAVVTSIEELESPKILGVKPYRIHCIASNNTFNGTKKVFQSGYIWENPANYLRNNEINVFIDAIDTEKYVVDLSFLPNEVLFEY</sequence>
<feature type="chain" id="PRO_5011738844" description="DUF3592 domain-containing protein" evidence="2">
    <location>
        <begin position="24"/>
        <end position="232"/>
    </location>
</feature>
<accession>A0A1I2GWR7</accession>
<feature type="signal peptide" evidence="2">
    <location>
        <begin position="1"/>
        <end position="23"/>
    </location>
</feature>
<evidence type="ECO:0000313" key="4">
    <source>
        <dbReference type="Proteomes" id="UP000199513"/>
    </source>
</evidence>
<dbReference type="Proteomes" id="UP000199513">
    <property type="component" value="Unassembled WGS sequence"/>
</dbReference>
<name>A0A1I2GWR7_9BACT</name>